<feature type="coiled-coil region" evidence="4">
    <location>
        <begin position="180"/>
        <end position="207"/>
    </location>
</feature>
<dbReference type="InterPro" id="IPR044946">
    <property type="entry name" value="Restrct_endonuc_typeI_TRD_sf"/>
</dbReference>
<dbReference type="InterPro" id="IPR000055">
    <property type="entry name" value="Restrct_endonuc_typeI_TRD"/>
</dbReference>
<dbReference type="GO" id="GO:0004519">
    <property type="term" value="F:endonuclease activity"/>
    <property type="evidence" value="ECO:0007669"/>
    <property type="project" value="UniProtKB-KW"/>
</dbReference>
<dbReference type="Pfam" id="PF01420">
    <property type="entry name" value="Methylase_S"/>
    <property type="match status" value="2"/>
</dbReference>
<keyword evidence="6" id="KW-0378">Hydrolase</keyword>
<dbReference type="GO" id="GO:0009307">
    <property type="term" value="P:DNA restriction-modification system"/>
    <property type="evidence" value="ECO:0007669"/>
    <property type="project" value="UniProtKB-KW"/>
</dbReference>
<feature type="domain" description="Type I restriction modification DNA specificity" evidence="5">
    <location>
        <begin position="231"/>
        <end position="370"/>
    </location>
</feature>
<dbReference type="Proteomes" id="UP000534783">
    <property type="component" value="Unassembled WGS sequence"/>
</dbReference>
<evidence type="ECO:0000256" key="4">
    <source>
        <dbReference type="SAM" id="Coils"/>
    </source>
</evidence>
<evidence type="ECO:0000313" key="6">
    <source>
        <dbReference type="EMBL" id="NKE70913.1"/>
    </source>
</evidence>
<dbReference type="PANTHER" id="PTHR30408:SF13">
    <property type="entry name" value="TYPE I RESTRICTION ENZYME HINDI SPECIFICITY SUBUNIT"/>
    <property type="match status" value="1"/>
</dbReference>
<dbReference type="CDD" id="cd17495">
    <property type="entry name" value="RMtype1_S_Cep9333ORF4827P-TRD2-CR2_like"/>
    <property type="match status" value="1"/>
</dbReference>
<dbReference type="EMBL" id="VTOW01000001">
    <property type="protein sequence ID" value="NKE70913.1"/>
    <property type="molecule type" value="Genomic_DNA"/>
</dbReference>
<dbReference type="SUPFAM" id="SSF116734">
    <property type="entry name" value="DNA methylase specificity domain"/>
    <property type="match status" value="2"/>
</dbReference>
<keyword evidence="7" id="KW-1185">Reference proteome</keyword>
<dbReference type="RefSeq" id="WP_168059142.1">
    <property type="nucleotide sequence ID" value="NZ_VTOW01000001.1"/>
</dbReference>
<dbReference type="PANTHER" id="PTHR30408">
    <property type="entry name" value="TYPE-1 RESTRICTION ENZYME ECOKI SPECIFICITY PROTEIN"/>
    <property type="match status" value="1"/>
</dbReference>
<sequence length="421" mass="47428">MSAPPKPAREKTSSPVWQECKLSDLLEIKHGYAFQGEYFSGAGTHVVLTPGNFFEEGGFKDKSDKEKWYDGPVPPDFVLNQGDLIVAMTEQGEGLLGSSAIIPRSGFYLHNQRLGLVQVRDDSKVDKYFLYYLFNSRPVRQQIRGSASGTKVRHTSPSRIAEVKVSVPSLPIQRRIAGILSAYDELIENNQRRIRILEEMARALYREWFVHFRFPGHEKVKLVSSPIGPIPQGWEVKRLKDVCRLTMGQSPKSEFYNDIGKGQPFHQGVSDFGDRFPTNRLFCTAEGRVAEAGDILFSVRAPVGRMNIADKRIIIGRGLSAIRHKDNYQALLWEQLRDRFQKEDMMGNGAIFAAVTKEDMQGIELICPPDPIIRDATSHFVPIHAQIAILSNQTTNLRDTRDLLLPRLLSGETSSLRCQTG</sequence>
<evidence type="ECO:0000256" key="3">
    <source>
        <dbReference type="ARBA" id="ARBA00023125"/>
    </source>
</evidence>
<dbReference type="Gene3D" id="3.90.220.20">
    <property type="entry name" value="DNA methylase specificity domains"/>
    <property type="match status" value="2"/>
</dbReference>
<feature type="domain" description="Type I restriction modification DNA specificity" evidence="5">
    <location>
        <begin position="17"/>
        <end position="196"/>
    </location>
</feature>
<name>A0A7X6IAT8_9BACT</name>
<evidence type="ECO:0000259" key="5">
    <source>
        <dbReference type="Pfam" id="PF01420"/>
    </source>
</evidence>
<comment type="similarity">
    <text evidence="1">Belongs to the type-I restriction system S methylase family.</text>
</comment>
<protein>
    <submittedName>
        <fullName evidence="6">Restriction endonuclease subunit S</fullName>
    </submittedName>
</protein>
<evidence type="ECO:0000256" key="1">
    <source>
        <dbReference type="ARBA" id="ARBA00010923"/>
    </source>
</evidence>
<dbReference type="GO" id="GO:0003677">
    <property type="term" value="F:DNA binding"/>
    <property type="evidence" value="ECO:0007669"/>
    <property type="project" value="UniProtKB-KW"/>
</dbReference>
<keyword evidence="2" id="KW-0680">Restriction system</keyword>
<organism evidence="6 7">
    <name type="scientific">Candidatus Manganitrophus noduliformans</name>
    <dbReference type="NCBI Taxonomy" id="2606439"/>
    <lineage>
        <taxon>Bacteria</taxon>
        <taxon>Pseudomonadati</taxon>
        <taxon>Nitrospirota</taxon>
        <taxon>Nitrospiria</taxon>
        <taxon>Candidatus Troglogloeales</taxon>
        <taxon>Candidatus Manganitrophaceae</taxon>
        <taxon>Candidatus Manganitrophus</taxon>
    </lineage>
</organism>
<dbReference type="CDD" id="cd17278">
    <property type="entry name" value="RMtype1_S_LdeBORF1052P-TRD2-CR2"/>
    <property type="match status" value="1"/>
</dbReference>
<comment type="caution">
    <text evidence="6">The sequence shown here is derived from an EMBL/GenBank/DDBJ whole genome shotgun (WGS) entry which is preliminary data.</text>
</comment>
<accession>A0A7X6IAT8</accession>
<keyword evidence="3" id="KW-0238">DNA-binding</keyword>
<dbReference type="AlphaFoldDB" id="A0A7X6IAT8"/>
<keyword evidence="6" id="KW-0255">Endonuclease</keyword>
<dbReference type="InterPro" id="IPR052021">
    <property type="entry name" value="Type-I_RS_S_subunit"/>
</dbReference>
<gene>
    <name evidence="6" type="ORF">MNODULE_09195</name>
</gene>
<evidence type="ECO:0000313" key="7">
    <source>
        <dbReference type="Proteomes" id="UP000534783"/>
    </source>
</evidence>
<proteinExistence type="inferred from homology"/>
<keyword evidence="4" id="KW-0175">Coiled coil</keyword>
<keyword evidence="6" id="KW-0540">Nuclease</keyword>
<evidence type="ECO:0000256" key="2">
    <source>
        <dbReference type="ARBA" id="ARBA00022747"/>
    </source>
</evidence>
<reference evidence="6 7" key="1">
    <citation type="journal article" date="2020" name="Nature">
        <title>Bacterial chemolithoautotrophy via manganese oxidation.</title>
        <authorList>
            <person name="Yu H."/>
            <person name="Leadbetter J.R."/>
        </authorList>
    </citation>
    <scope>NUCLEOTIDE SEQUENCE [LARGE SCALE GENOMIC DNA]</scope>
    <source>
        <strain evidence="6 7">Mn-1</strain>
    </source>
</reference>